<organism evidence="3 4">
    <name type="scientific">Amanita muscaria (strain Koide BX008)</name>
    <dbReference type="NCBI Taxonomy" id="946122"/>
    <lineage>
        <taxon>Eukaryota</taxon>
        <taxon>Fungi</taxon>
        <taxon>Dikarya</taxon>
        <taxon>Basidiomycota</taxon>
        <taxon>Agaricomycotina</taxon>
        <taxon>Agaricomycetes</taxon>
        <taxon>Agaricomycetidae</taxon>
        <taxon>Agaricales</taxon>
        <taxon>Pluteineae</taxon>
        <taxon>Amanitaceae</taxon>
        <taxon>Amanita</taxon>
    </lineage>
</organism>
<sequence>MGDRSPKSEYDGDDFAAFSEDDLAQIDSIASIYFDTPLSKGGPQVRVELEPDDQDSHEITHPSALPKTPPIETYRRNHILSVTDLVSPVWCEVQFDYGLRQKRYRPLALRPDSFVSASGKEISVEKKVAVVNEVVKEQGKAVHKVLEDELGLKEIKVTIASGEERWAVRMLSLITGAQTILVQGYTRELPVFGILQDNVVVGVIDEVTRCVHPKNKRSNHDAKQESAQSHIDDFFPIQRSPRNTAEKHTHTLMITDTKTRRTDSLPSTDDTLASRLQLMLYHRLLSGLLSEYPPFDFSSLWDRLGLDSSAIFSTQFLLEAGLVTDDRQERMACLDDLVNCWHRTAQHLDVVGVDSELHLVYRLQPKFQGSSTRRRRKSTSQEDRDLALAIEASLRDLDVKHDVDVAEPSPNSASNVPVEQGDSSTEPLKIIGTKQFLYDEVLLENHLTDVLEWWYGKRKPRGVPVHLSRRCFSCEYCTDCEWREEKALEFSREVRKGARM</sequence>
<evidence type="ECO:0000256" key="2">
    <source>
        <dbReference type="SAM" id="MobiDB-lite"/>
    </source>
</evidence>
<evidence type="ECO:0000313" key="4">
    <source>
        <dbReference type="Proteomes" id="UP000054549"/>
    </source>
</evidence>
<dbReference type="GO" id="GO:0005634">
    <property type="term" value="C:nucleus"/>
    <property type="evidence" value="ECO:0007669"/>
    <property type="project" value="TreeGrafter"/>
</dbReference>
<evidence type="ECO:0008006" key="5">
    <source>
        <dbReference type="Google" id="ProtNLM"/>
    </source>
</evidence>
<gene>
    <name evidence="3" type="ORF">M378DRAFT_65079</name>
</gene>
<protein>
    <recommendedName>
        <fullName evidence="5">Defects in morphology protein 1</fullName>
    </recommendedName>
</protein>
<reference evidence="3 4" key="1">
    <citation type="submission" date="2014-04" db="EMBL/GenBank/DDBJ databases">
        <title>Evolutionary Origins and Diversification of the Mycorrhizal Mutualists.</title>
        <authorList>
            <consortium name="DOE Joint Genome Institute"/>
            <consortium name="Mycorrhizal Genomics Consortium"/>
            <person name="Kohler A."/>
            <person name="Kuo A."/>
            <person name="Nagy L.G."/>
            <person name="Floudas D."/>
            <person name="Copeland A."/>
            <person name="Barry K.W."/>
            <person name="Cichocki N."/>
            <person name="Veneault-Fourrey C."/>
            <person name="LaButti K."/>
            <person name="Lindquist E.A."/>
            <person name="Lipzen A."/>
            <person name="Lundell T."/>
            <person name="Morin E."/>
            <person name="Murat C."/>
            <person name="Riley R."/>
            <person name="Ohm R."/>
            <person name="Sun H."/>
            <person name="Tunlid A."/>
            <person name="Henrissat B."/>
            <person name="Grigoriev I.V."/>
            <person name="Hibbett D.S."/>
            <person name="Martin F."/>
        </authorList>
    </citation>
    <scope>NUCLEOTIDE SEQUENCE [LARGE SCALE GENOMIC DNA]</scope>
    <source>
        <strain evidence="3 4">Koide BX008</strain>
    </source>
</reference>
<comment type="similarity">
    <text evidence="1">Belongs to the EXO5 family.</text>
</comment>
<dbReference type="InParanoid" id="A0A0C2XQU5"/>
<feature type="region of interest" description="Disordered" evidence="2">
    <location>
        <begin position="404"/>
        <end position="424"/>
    </location>
</feature>
<evidence type="ECO:0000313" key="3">
    <source>
        <dbReference type="EMBL" id="KIL71568.1"/>
    </source>
</evidence>
<dbReference type="OrthoDB" id="354769at2759"/>
<keyword evidence="4" id="KW-1185">Reference proteome</keyword>
<proteinExistence type="inferred from homology"/>
<dbReference type="PANTHER" id="PTHR14464:SF4">
    <property type="entry name" value="EXONUCLEASE V"/>
    <property type="match status" value="1"/>
</dbReference>
<dbReference type="HOGENOM" id="CLU_013225_0_2_1"/>
<dbReference type="GO" id="GO:0036297">
    <property type="term" value="P:interstrand cross-link repair"/>
    <property type="evidence" value="ECO:0007669"/>
    <property type="project" value="TreeGrafter"/>
</dbReference>
<dbReference type="EMBL" id="KN818222">
    <property type="protein sequence ID" value="KIL71568.1"/>
    <property type="molecule type" value="Genomic_DNA"/>
</dbReference>
<dbReference type="FunCoup" id="A0A0C2XQU5">
    <property type="interactions" value="201"/>
</dbReference>
<dbReference type="GO" id="GO:0005739">
    <property type="term" value="C:mitochondrion"/>
    <property type="evidence" value="ECO:0007669"/>
    <property type="project" value="TreeGrafter"/>
</dbReference>
<dbReference type="Pfam" id="PF09810">
    <property type="entry name" value="Exo5"/>
    <property type="match status" value="2"/>
</dbReference>
<dbReference type="AlphaFoldDB" id="A0A0C2XQU5"/>
<dbReference type="PANTHER" id="PTHR14464">
    <property type="entry name" value="EXONUCLEASE V"/>
    <property type="match status" value="1"/>
</dbReference>
<dbReference type="GO" id="GO:0045145">
    <property type="term" value="F:single-stranded DNA 5'-3' DNA exonuclease activity"/>
    <property type="evidence" value="ECO:0007669"/>
    <property type="project" value="InterPro"/>
</dbReference>
<name>A0A0C2XQU5_AMAMK</name>
<evidence type="ECO:0000256" key="1">
    <source>
        <dbReference type="ARBA" id="ARBA00009797"/>
    </source>
</evidence>
<dbReference type="Proteomes" id="UP000054549">
    <property type="component" value="Unassembled WGS sequence"/>
</dbReference>
<dbReference type="InterPro" id="IPR019190">
    <property type="entry name" value="EXOV"/>
</dbReference>
<accession>A0A0C2XQU5</accession>
<feature type="compositionally biased region" description="Polar residues" evidence="2">
    <location>
        <begin position="409"/>
        <end position="424"/>
    </location>
</feature>